<organism evidence="2 3">
    <name type="scientific">Passalora fulva</name>
    <name type="common">Tomato leaf mold</name>
    <name type="synonym">Cladosporium fulvum</name>
    <dbReference type="NCBI Taxonomy" id="5499"/>
    <lineage>
        <taxon>Eukaryota</taxon>
        <taxon>Fungi</taxon>
        <taxon>Dikarya</taxon>
        <taxon>Ascomycota</taxon>
        <taxon>Pezizomycotina</taxon>
        <taxon>Dothideomycetes</taxon>
        <taxon>Dothideomycetidae</taxon>
        <taxon>Mycosphaerellales</taxon>
        <taxon>Mycosphaerellaceae</taxon>
        <taxon>Fulvia</taxon>
    </lineage>
</organism>
<evidence type="ECO:0000313" key="2">
    <source>
        <dbReference type="EMBL" id="UJO18911.1"/>
    </source>
</evidence>
<name>A0A9Q8UQQ1_PASFU</name>
<sequence length="76" mass="8761">MTTAFVISDEANLTIIYIVLFTFLDGSTYVFEMTYGINSGLSNTIFVGLFQWFLTPADRRSIRDANNEQTARLRRR</sequence>
<dbReference type="AlphaFoldDB" id="A0A9Q8UQQ1"/>
<feature type="transmembrane region" description="Helical" evidence="1">
    <location>
        <begin position="37"/>
        <end position="54"/>
    </location>
</feature>
<keyword evidence="3" id="KW-1185">Reference proteome</keyword>
<dbReference type="Proteomes" id="UP000756132">
    <property type="component" value="Chromosome 6"/>
</dbReference>
<dbReference type="EMBL" id="CP090168">
    <property type="protein sequence ID" value="UJO18911.1"/>
    <property type="molecule type" value="Genomic_DNA"/>
</dbReference>
<reference evidence="2" key="1">
    <citation type="submission" date="2021-12" db="EMBL/GenBank/DDBJ databases">
        <authorList>
            <person name="Zaccaron A."/>
            <person name="Stergiopoulos I."/>
        </authorList>
    </citation>
    <scope>NUCLEOTIDE SEQUENCE</scope>
    <source>
        <strain evidence="2">Race5_Kim</strain>
    </source>
</reference>
<dbReference type="RefSeq" id="XP_047763277.1">
    <property type="nucleotide sequence ID" value="XM_047905974.1"/>
</dbReference>
<accession>A0A9Q8UQQ1</accession>
<keyword evidence="1" id="KW-1133">Transmembrane helix</keyword>
<evidence type="ECO:0000256" key="1">
    <source>
        <dbReference type="SAM" id="Phobius"/>
    </source>
</evidence>
<keyword evidence="1" id="KW-0812">Transmembrane</keyword>
<gene>
    <name evidence="2" type="ORF">CLAFUR5_06826</name>
</gene>
<keyword evidence="1" id="KW-0472">Membrane</keyword>
<feature type="transmembrane region" description="Helical" evidence="1">
    <location>
        <begin position="12"/>
        <end position="31"/>
    </location>
</feature>
<evidence type="ECO:0000313" key="3">
    <source>
        <dbReference type="Proteomes" id="UP000756132"/>
    </source>
</evidence>
<proteinExistence type="predicted"/>
<dbReference type="KEGG" id="ffu:CLAFUR5_06826"/>
<protein>
    <submittedName>
        <fullName evidence="2">Uncharacterized protein</fullName>
    </submittedName>
</protein>
<dbReference type="GeneID" id="71986704"/>
<reference evidence="2" key="2">
    <citation type="journal article" date="2022" name="Microb. Genom.">
        <title>A chromosome-scale genome assembly of the tomato pathogen Cladosporium fulvum reveals a compartmentalized genome architecture and the presence of a dispensable chromosome.</title>
        <authorList>
            <person name="Zaccaron A.Z."/>
            <person name="Chen L.H."/>
            <person name="Samaras A."/>
            <person name="Stergiopoulos I."/>
        </authorList>
    </citation>
    <scope>NUCLEOTIDE SEQUENCE</scope>
    <source>
        <strain evidence="2">Race5_Kim</strain>
    </source>
</reference>